<feature type="compositionally biased region" description="Low complexity" evidence="30">
    <location>
        <begin position="104"/>
        <end position="118"/>
    </location>
</feature>
<dbReference type="GO" id="GO:0005741">
    <property type="term" value="C:mitochondrial outer membrane"/>
    <property type="evidence" value="ECO:0007669"/>
    <property type="project" value="UniProtKB-SubCell"/>
</dbReference>
<keyword evidence="21" id="KW-0969">Cilium</keyword>
<organism evidence="33 34">
    <name type="scientific">Nyctiprogne leucopyga</name>
    <dbReference type="NCBI Taxonomy" id="382315"/>
    <lineage>
        <taxon>Eukaryota</taxon>
        <taxon>Metazoa</taxon>
        <taxon>Chordata</taxon>
        <taxon>Craniata</taxon>
        <taxon>Vertebrata</taxon>
        <taxon>Euteleostomi</taxon>
        <taxon>Archelosauria</taxon>
        <taxon>Archosauria</taxon>
        <taxon>Dinosauria</taxon>
        <taxon>Saurischia</taxon>
        <taxon>Theropoda</taxon>
        <taxon>Coelurosauria</taxon>
        <taxon>Aves</taxon>
        <taxon>Neognathae</taxon>
        <taxon>Neoaves</taxon>
        <taxon>Strisores</taxon>
        <taxon>Caprimulgiformes</taxon>
        <taxon>Caprimulgidae</taxon>
        <taxon>Chordeilinae</taxon>
        <taxon>Nyctiprogne</taxon>
    </lineage>
</organism>
<evidence type="ECO:0000256" key="24">
    <source>
        <dbReference type="ARBA" id="ARBA00023139"/>
    </source>
</evidence>
<sequence length="465" mass="50388">MLGAWLLLWGGLALRCRGQTAFLRRADDRAGRCTYSFTVASPVEASCPDAGGVPELRAELAALAARLSRLESRERGTGGSGPRGAEAEGGSQPIARNPLPIPTSGLAAGAPGIPSSAPQQRGAAGDQANPGGGPVWSPPRVVRAGAALRGAGLAPAHTVPDPATAPRWDPQPLAYQELQSERTEVPASRLLEETTLSRPGSEDSGCGELVWVGEPIVFGRAESIAGKYGVWMKDPEPVPPFTRETTWRVDTVGTEVRQLFQYEAAQQLARGYPAKVHILPQPLESTGAVVYRGGLFFQPRRSRAVARYDLRGETITAEREIPGAGYHGQYPYSWGGYTDIDLAVDETGLWVIYSTEKARGAIVLSKLDPETLDIRRTWETNIRKRGVANSFVICGTLYTVSSYSALNATINFAYDTATSTSRALSIPFENRFRYLSMVDYNPAERQLFAWDSFNMVAYPIRLSRA</sequence>
<evidence type="ECO:0000256" key="7">
    <source>
        <dbReference type="ARBA" id="ARBA00004550"/>
    </source>
</evidence>
<keyword evidence="20" id="KW-0175">Coiled coil</keyword>
<evidence type="ECO:0000313" key="34">
    <source>
        <dbReference type="Proteomes" id="UP000551823"/>
    </source>
</evidence>
<evidence type="ECO:0000256" key="26">
    <source>
        <dbReference type="ARBA" id="ARBA00023273"/>
    </source>
</evidence>
<keyword evidence="14 31" id="KW-0732">Signal</keyword>
<dbReference type="PANTHER" id="PTHR23192">
    <property type="entry name" value="OLFACTOMEDIN-RELATED"/>
    <property type="match status" value="1"/>
</dbReference>
<dbReference type="GO" id="GO:0046872">
    <property type="term" value="F:metal ion binding"/>
    <property type="evidence" value="ECO:0007669"/>
    <property type="project" value="UniProtKB-KW"/>
</dbReference>
<feature type="non-terminal residue" evidence="33">
    <location>
        <position position="465"/>
    </location>
</feature>
<keyword evidence="23" id="KW-0472">Membrane</keyword>
<evidence type="ECO:0000256" key="1">
    <source>
        <dbReference type="ARBA" id="ARBA00004138"/>
    </source>
</evidence>
<name>A0A7L4BZQ9_9AVES</name>
<feature type="chain" id="PRO_5029566674" description="Myocilin" evidence="31">
    <location>
        <begin position="19"/>
        <end position="465"/>
    </location>
</feature>
<dbReference type="PROSITE" id="PS51132">
    <property type="entry name" value="OLF"/>
    <property type="match status" value="1"/>
</dbReference>
<evidence type="ECO:0000256" key="16">
    <source>
        <dbReference type="ARBA" id="ARBA00022792"/>
    </source>
</evidence>
<keyword evidence="26" id="KW-0966">Cell projection</keyword>
<evidence type="ECO:0000256" key="19">
    <source>
        <dbReference type="ARBA" id="ARBA00023034"/>
    </source>
</evidence>
<dbReference type="PANTHER" id="PTHR23192:SF33">
    <property type="entry name" value="MYOCILIN"/>
    <property type="match status" value="1"/>
</dbReference>
<evidence type="ECO:0000256" key="8">
    <source>
        <dbReference type="ARBA" id="ARBA00004555"/>
    </source>
</evidence>
<evidence type="ECO:0000256" key="6">
    <source>
        <dbReference type="ARBA" id="ARBA00004541"/>
    </source>
</evidence>
<evidence type="ECO:0000259" key="32">
    <source>
        <dbReference type="PROSITE" id="PS51132"/>
    </source>
</evidence>
<evidence type="ECO:0000256" key="20">
    <source>
        <dbReference type="ARBA" id="ARBA00023054"/>
    </source>
</evidence>
<evidence type="ECO:0000256" key="3">
    <source>
        <dbReference type="ARBA" id="ARBA00004294"/>
    </source>
</evidence>
<keyword evidence="28" id="KW-0968">Cytoplasmic vesicle</keyword>
<evidence type="ECO:0000256" key="30">
    <source>
        <dbReference type="SAM" id="MobiDB-lite"/>
    </source>
</evidence>
<dbReference type="GO" id="GO:0005615">
    <property type="term" value="C:extracellular space"/>
    <property type="evidence" value="ECO:0007669"/>
    <property type="project" value="TreeGrafter"/>
</dbReference>
<dbReference type="GO" id="GO:0001649">
    <property type="term" value="P:osteoblast differentiation"/>
    <property type="evidence" value="ECO:0007669"/>
    <property type="project" value="TreeGrafter"/>
</dbReference>
<dbReference type="InterPro" id="IPR050605">
    <property type="entry name" value="Olfactomedin-like_domain"/>
</dbReference>
<evidence type="ECO:0000256" key="12">
    <source>
        <dbReference type="ARBA" id="ARBA00022530"/>
    </source>
</evidence>
<dbReference type="InterPro" id="IPR003112">
    <property type="entry name" value="Olfac-like_dom"/>
</dbReference>
<keyword evidence="11" id="KW-0964">Secreted</keyword>
<feature type="domain" description="Olfactomedin-like" evidence="32">
    <location>
        <begin position="205"/>
        <end position="464"/>
    </location>
</feature>
<dbReference type="GO" id="GO:0007165">
    <property type="term" value="P:signal transduction"/>
    <property type="evidence" value="ECO:0007669"/>
    <property type="project" value="TreeGrafter"/>
</dbReference>
<accession>A0A7L4BZQ9</accession>
<evidence type="ECO:0000256" key="9">
    <source>
        <dbReference type="ARBA" id="ARBA00004569"/>
    </source>
</evidence>
<feature type="non-terminal residue" evidence="33">
    <location>
        <position position="1"/>
    </location>
</feature>
<dbReference type="GO" id="GO:0005758">
    <property type="term" value="C:mitochondrial intermembrane space"/>
    <property type="evidence" value="ECO:0007669"/>
    <property type="project" value="UniProtKB-SubCell"/>
</dbReference>
<keyword evidence="24" id="KW-0564">Palmitate</keyword>
<feature type="signal peptide" evidence="31">
    <location>
        <begin position="1"/>
        <end position="18"/>
    </location>
</feature>
<evidence type="ECO:0000256" key="18">
    <source>
        <dbReference type="ARBA" id="ARBA00022837"/>
    </source>
</evidence>
<dbReference type="EMBL" id="VZZU01000406">
    <property type="protein sequence ID" value="NXW42988.1"/>
    <property type="molecule type" value="Genomic_DNA"/>
</dbReference>
<keyword evidence="13" id="KW-0479">Metal-binding</keyword>
<evidence type="ECO:0000256" key="22">
    <source>
        <dbReference type="ARBA" id="ARBA00023128"/>
    </source>
</evidence>
<dbReference type="GO" id="GO:0005743">
    <property type="term" value="C:mitochondrial inner membrane"/>
    <property type="evidence" value="ECO:0007669"/>
    <property type="project" value="UniProtKB-SubCell"/>
</dbReference>
<evidence type="ECO:0000256" key="29">
    <source>
        <dbReference type="PROSITE-ProRule" id="PRU00446"/>
    </source>
</evidence>
<evidence type="ECO:0000256" key="27">
    <source>
        <dbReference type="ARBA" id="ARBA00023288"/>
    </source>
</evidence>
<evidence type="ECO:0000256" key="13">
    <source>
        <dbReference type="ARBA" id="ARBA00022723"/>
    </source>
</evidence>
<evidence type="ECO:0000256" key="10">
    <source>
        <dbReference type="ARBA" id="ARBA00017216"/>
    </source>
</evidence>
<evidence type="ECO:0000256" key="11">
    <source>
        <dbReference type="ARBA" id="ARBA00022525"/>
    </source>
</evidence>
<feature type="region of interest" description="Disordered" evidence="30">
    <location>
        <begin position="71"/>
        <end position="139"/>
    </location>
</feature>
<evidence type="ECO:0000256" key="28">
    <source>
        <dbReference type="ARBA" id="ARBA00023329"/>
    </source>
</evidence>
<dbReference type="AlphaFoldDB" id="A0A7L4BZQ9"/>
<keyword evidence="27" id="KW-0449">Lipoprotein</keyword>
<evidence type="ECO:0000256" key="15">
    <source>
        <dbReference type="ARBA" id="ARBA00022787"/>
    </source>
</evidence>
<keyword evidence="34" id="KW-1185">Reference proteome</keyword>
<evidence type="ECO:0000256" key="31">
    <source>
        <dbReference type="SAM" id="SignalP"/>
    </source>
</evidence>
<keyword evidence="17" id="KW-0256">Endoplasmic reticulum</keyword>
<dbReference type="GO" id="GO:0031410">
    <property type="term" value="C:cytoplasmic vesicle"/>
    <property type="evidence" value="ECO:0007669"/>
    <property type="project" value="UniProtKB-SubCell"/>
</dbReference>
<keyword evidence="19" id="KW-0333">Golgi apparatus</keyword>
<evidence type="ECO:0000256" key="14">
    <source>
        <dbReference type="ARBA" id="ARBA00022729"/>
    </source>
</evidence>
<keyword evidence="18" id="KW-0106">Calcium</keyword>
<evidence type="ECO:0000256" key="25">
    <source>
        <dbReference type="ARBA" id="ARBA00023157"/>
    </source>
</evidence>
<comment type="subcellular location">
    <subcellularLocation>
        <location evidence="1">Cell projection</location>
        <location evidence="1">Cilium</location>
    </subcellularLocation>
    <subcellularLocation>
        <location evidence="6">Cytoplasmic vesicle</location>
    </subcellularLocation>
    <subcellularLocation>
        <location evidence="8">Golgi apparatus</location>
    </subcellularLocation>
    <subcellularLocation>
        <location evidence="2">Mitochondrion inner membrane</location>
    </subcellularLocation>
    <subcellularLocation>
        <location evidence="9">Mitochondrion intermembrane space</location>
    </subcellularLocation>
    <subcellularLocation>
        <location evidence="3">Mitochondrion outer membrane</location>
    </subcellularLocation>
    <subcellularLocation>
        <location evidence="4">Rough endoplasmic reticulum</location>
    </subcellularLocation>
    <subcellularLocation>
        <location evidence="7">Secreted</location>
        <location evidence="7">Extracellular exosome</location>
    </subcellularLocation>
    <subcellularLocation>
        <location evidence="5">Secreted</location>
        <location evidence="5">Extracellular space</location>
        <location evidence="5">Extracellular matrix</location>
    </subcellularLocation>
</comment>
<gene>
    <name evidence="33" type="primary">Myoc</name>
    <name evidence="33" type="ORF">NYCLEU_R11218</name>
</gene>
<dbReference type="GO" id="GO:0005929">
    <property type="term" value="C:cilium"/>
    <property type="evidence" value="ECO:0007669"/>
    <property type="project" value="UniProtKB-SubCell"/>
</dbReference>
<evidence type="ECO:0000256" key="17">
    <source>
        <dbReference type="ARBA" id="ARBA00022824"/>
    </source>
</evidence>
<keyword evidence="25" id="KW-1015">Disulfide bond</keyword>
<evidence type="ECO:0000256" key="2">
    <source>
        <dbReference type="ARBA" id="ARBA00004273"/>
    </source>
</evidence>
<keyword evidence="16" id="KW-0999">Mitochondrion inner membrane</keyword>
<protein>
    <recommendedName>
        <fullName evidence="10">Myocilin</fullName>
    </recommendedName>
</protein>
<dbReference type="GO" id="GO:0005791">
    <property type="term" value="C:rough endoplasmic reticulum"/>
    <property type="evidence" value="ECO:0007669"/>
    <property type="project" value="UniProtKB-SubCell"/>
</dbReference>
<proteinExistence type="predicted"/>
<keyword evidence="22" id="KW-0496">Mitochondrion</keyword>
<dbReference type="SMART" id="SM00284">
    <property type="entry name" value="OLF"/>
    <property type="match status" value="1"/>
</dbReference>
<evidence type="ECO:0000256" key="4">
    <source>
        <dbReference type="ARBA" id="ARBA00004427"/>
    </source>
</evidence>
<keyword evidence="12" id="KW-0272">Extracellular matrix</keyword>
<evidence type="ECO:0000313" key="33">
    <source>
        <dbReference type="EMBL" id="NXW42988.1"/>
    </source>
</evidence>
<evidence type="ECO:0000256" key="23">
    <source>
        <dbReference type="ARBA" id="ARBA00023136"/>
    </source>
</evidence>
<comment type="caution">
    <text evidence="33">The sequence shown here is derived from an EMBL/GenBank/DDBJ whole genome shotgun (WGS) entry which is preliminary data.</text>
</comment>
<dbReference type="Proteomes" id="UP000551823">
    <property type="component" value="Unassembled WGS sequence"/>
</dbReference>
<dbReference type="GO" id="GO:0005794">
    <property type="term" value="C:Golgi apparatus"/>
    <property type="evidence" value="ECO:0007669"/>
    <property type="project" value="UniProtKB-SubCell"/>
</dbReference>
<evidence type="ECO:0000256" key="5">
    <source>
        <dbReference type="ARBA" id="ARBA00004498"/>
    </source>
</evidence>
<keyword evidence="15" id="KW-1000">Mitochondrion outer membrane</keyword>
<dbReference type="Pfam" id="PF02191">
    <property type="entry name" value="OLF"/>
    <property type="match status" value="1"/>
</dbReference>
<reference evidence="33 34" key="1">
    <citation type="submission" date="2019-09" db="EMBL/GenBank/DDBJ databases">
        <title>Bird 10,000 Genomes (B10K) Project - Family phase.</title>
        <authorList>
            <person name="Zhang G."/>
        </authorList>
    </citation>
    <scope>NUCLEOTIDE SEQUENCE [LARGE SCALE GENOMIC DNA]</scope>
    <source>
        <strain evidence="33">B10K-DU-005-01</strain>
    </source>
</reference>
<comment type="caution">
    <text evidence="29">Lacks conserved residue(s) required for the propagation of feature annotation.</text>
</comment>
<evidence type="ECO:0000256" key="21">
    <source>
        <dbReference type="ARBA" id="ARBA00023069"/>
    </source>
</evidence>